<evidence type="ECO:0000256" key="3">
    <source>
        <dbReference type="ARBA" id="ARBA00023163"/>
    </source>
</evidence>
<dbReference type="Gene3D" id="1.10.10.10">
    <property type="entry name" value="Winged helix-like DNA-binding domain superfamily/Winged helix DNA-binding domain"/>
    <property type="match status" value="1"/>
</dbReference>
<feature type="domain" description="HTH hxlR-type" evidence="4">
    <location>
        <begin position="11"/>
        <end position="113"/>
    </location>
</feature>
<dbReference type="InterPro" id="IPR002577">
    <property type="entry name" value="HTH_HxlR"/>
</dbReference>
<gene>
    <name evidence="5" type="ORF">J2I46_27690</name>
</gene>
<dbReference type="PANTHER" id="PTHR33204">
    <property type="entry name" value="TRANSCRIPTIONAL REGULATOR, MARR FAMILY"/>
    <property type="match status" value="1"/>
</dbReference>
<accession>A0ABS3JU15</accession>
<keyword evidence="3" id="KW-0804">Transcription</keyword>
<keyword evidence="2" id="KW-0238">DNA-binding</keyword>
<evidence type="ECO:0000313" key="6">
    <source>
        <dbReference type="Proteomes" id="UP000664628"/>
    </source>
</evidence>
<dbReference type="PROSITE" id="PS51118">
    <property type="entry name" value="HTH_HXLR"/>
    <property type="match status" value="1"/>
</dbReference>
<proteinExistence type="predicted"/>
<organism evidence="5 6">
    <name type="scientific">Fibrella forsythiae</name>
    <dbReference type="NCBI Taxonomy" id="2817061"/>
    <lineage>
        <taxon>Bacteria</taxon>
        <taxon>Pseudomonadati</taxon>
        <taxon>Bacteroidota</taxon>
        <taxon>Cytophagia</taxon>
        <taxon>Cytophagales</taxon>
        <taxon>Spirosomataceae</taxon>
        <taxon>Fibrella</taxon>
    </lineage>
</organism>
<keyword evidence="6" id="KW-1185">Reference proteome</keyword>
<keyword evidence="1" id="KW-0805">Transcription regulation</keyword>
<name>A0ABS3JU15_9BACT</name>
<dbReference type="EMBL" id="JAFMYW010000011">
    <property type="protein sequence ID" value="MBO0952397.1"/>
    <property type="molecule type" value="Genomic_DNA"/>
</dbReference>
<evidence type="ECO:0000259" key="4">
    <source>
        <dbReference type="PROSITE" id="PS51118"/>
    </source>
</evidence>
<protein>
    <submittedName>
        <fullName evidence="5">Helix-turn-helix transcriptional regulator</fullName>
    </submittedName>
</protein>
<comment type="caution">
    <text evidence="5">The sequence shown here is derived from an EMBL/GenBank/DDBJ whole genome shotgun (WGS) entry which is preliminary data.</text>
</comment>
<evidence type="ECO:0000313" key="5">
    <source>
        <dbReference type="EMBL" id="MBO0952397.1"/>
    </source>
</evidence>
<dbReference type="Pfam" id="PF01638">
    <property type="entry name" value="HxlR"/>
    <property type="match status" value="1"/>
</dbReference>
<sequence>MNERIQPELMAEEERLIVKKALEVVCGKWRLFILLHLGQKVRRYSELRRLLPDVSEKVLIQELKTLVQLGVLQKQSYNEVPPRVEYRLSEKGLAVLPILLQIKDIGRHFLPAE</sequence>
<evidence type="ECO:0000256" key="1">
    <source>
        <dbReference type="ARBA" id="ARBA00023015"/>
    </source>
</evidence>
<dbReference type="Proteomes" id="UP000664628">
    <property type="component" value="Unassembled WGS sequence"/>
</dbReference>
<dbReference type="InterPro" id="IPR036388">
    <property type="entry name" value="WH-like_DNA-bd_sf"/>
</dbReference>
<evidence type="ECO:0000256" key="2">
    <source>
        <dbReference type="ARBA" id="ARBA00023125"/>
    </source>
</evidence>
<dbReference type="InterPro" id="IPR036390">
    <property type="entry name" value="WH_DNA-bd_sf"/>
</dbReference>
<reference evidence="5 6" key="1">
    <citation type="submission" date="2021-03" db="EMBL/GenBank/DDBJ databases">
        <title>Fibrella sp. HMF5405 genome sequencing and assembly.</title>
        <authorList>
            <person name="Kang H."/>
            <person name="Kim H."/>
            <person name="Bae S."/>
            <person name="Joh K."/>
        </authorList>
    </citation>
    <scope>NUCLEOTIDE SEQUENCE [LARGE SCALE GENOMIC DNA]</scope>
    <source>
        <strain evidence="5 6">HMF5405</strain>
    </source>
</reference>
<dbReference type="RefSeq" id="WP_207332349.1">
    <property type="nucleotide sequence ID" value="NZ_JAFMYW010000011.1"/>
</dbReference>
<dbReference type="SUPFAM" id="SSF46785">
    <property type="entry name" value="Winged helix' DNA-binding domain"/>
    <property type="match status" value="1"/>
</dbReference>